<comment type="caution">
    <text evidence="8">The sequence shown here is derived from an EMBL/GenBank/DDBJ whole genome shotgun (WGS) entry which is preliminary data.</text>
</comment>
<dbReference type="PANTHER" id="PTHR36174">
    <property type="entry name" value="LIPID II:GLYCINE GLYCYLTRANSFERASE"/>
    <property type="match status" value="1"/>
</dbReference>
<accession>A0ABD5UAV2</accession>
<dbReference type="EMBL" id="JBHSXM010000001">
    <property type="protein sequence ID" value="MFC6835892.1"/>
    <property type="molecule type" value="Genomic_DNA"/>
</dbReference>
<dbReference type="Gene3D" id="3.40.630.30">
    <property type="match status" value="1"/>
</dbReference>
<keyword evidence="3" id="KW-0133">Cell shape</keyword>
<dbReference type="GO" id="GO:0008360">
    <property type="term" value="P:regulation of cell shape"/>
    <property type="evidence" value="ECO:0007669"/>
    <property type="project" value="UniProtKB-KW"/>
</dbReference>
<keyword evidence="6" id="KW-0961">Cell wall biogenesis/degradation</keyword>
<keyword evidence="4" id="KW-0573">Peptidoglycan synthesis</keyword>
<evidence type="ECO:0000256" key="5">
    <source>
        <dbReference type="ARBA" id="ARBA00023315"/>
    </source>
</evidence>
<keyword evidence="2" id="KW-0808">Transferase</keyword>
<dbReference type="PROSITE" id="PS51191">
    <property type="entry name" value="FEMABX"/>
    <property type="match status" value="1"/>
</dbReference>
<evidence type="ECO:0000256" key="3">
    <source>
        <dbReference type="ARBA" id="ARBA00022960"/>
    </source>
</evidence>
<dbReference type="Pfam" id="PF13480">
    <property type="entry name" value="Acetyltransf_6"/>
    <property type="match status" value="1"/>
</dbReference>
<evidence type="ECO:0000256" key="6">
    <source>
        <dbReference type="ARBA" id="ARBA00023316"/>
    </source>
</evidence>
<gene>
    <name evidence="8" type="ORF">ACFQHK_05145</name>
</gene>
<evidence type="ECO:0000259" key="7">
    <source>
        <dbReference type="Pfam" id="PF13480"/>
    </source>
</evidence>
<name>A0ABD5UAV2_9EURY</name>
<dbReference type="PANTHER" id="PTHR36174:SF1">
    <property type="entry name" value="LIPID II:GLYCINE GLYCYLTRANSFERASE"/>
    <property type="match status" value="1"/>
</dbReference>
<comment type="similarity">
    <text evidence="1">Belongs to the FemABX family.</text>
</comment>
<dbReference type="InterPro" id="IPR050644">
    <property type="entry name" value="PG_Glycine_Bridge_Synth"/>
</dbReference>
<dbReference type="InterPro" id="IPR038740">
    <property type="entry name" value="BioF2-like_GNAT_dom"/>
</dbReference>
<keyword evidence="9" id="KW-1185">Reference proteome</keyword>
<dbReference type="SUPFAM" id="SSF55729">
    <property type="entry name" value="Acyl-CoA N-acyltransferases (Nat)"/>
    <property type="match status" value="1"/>
</dbReference>
<protein>
    <submittedName>
        <fullName evidence="8">Lipid II:glycine glycyltransferase FemX</fullName>
    </submittedName>
</protein>
<proteinExistence type="inferred from homology"/>
<evidence type="ECO:0000313" key="9">
    <source>
        <dbReference type="Proteomes" id="UP001596406"/>
    </source>
</evidence>
<feature type="domain" description="BioF2-like acetyltransferase" evidence="7">
    <location>
        <begin position="170"/>
        <end position="301"/>
    </location>
</feature>
<reference evidence="8 9" key="1">
    <citation type="journal article" date="2019" name="Int. J. Syst. Evol. Microbiol.">
        <title>The Global Catalogue of Microorganisms (GCM) 10K type strain sequencing project: providing services to taxonomists for standard genome sequencing and annotation.</title>
        <authorList>
            <consortium name="The Broad Institute Genomics Platform"/>
            <consortium name="The Broad Institute Genome Sequencing Center for Infectious Disease"/>
            <person name="Wu L."/>
            <person name="Ma J."/>
        </authorList>
    </citation>
    <scope>NUCLEOTIDE SEQUENCE [LARGE SCALE GENOMIC DNA]</scope>
    <source>
        <strain evidence="8 9">PSRA2</strain>
    </source>
</reference>
<dbReference type="InterPro" id="IPR016181">
    <property type="entry name" value="Acyl_CoA_acyltransferase"/>
</dbReference>
<sequence length="350" mass="38730">MSVQQRGEYEVRVYDAVSKVDPAQWNAVVERSPLGSVFQRHGWLSAIEGAGVEGVRHVVVTKSGAPLGVLPAVVDALPGSFRRLGTPRPGYGGLLVLSDEEQVTEALLDGVERACEDTDAVGHQFTALDPGTTRYERALAERGYRSTVSGCRPVVDLRQGWEAVLDGMSRSRRRAVRTGLDRSFEVTERAPTREALDEFYAGYRRVIDRVGGTAQPRSFFRGLTAVADRVFLPFLTVDGDHAGALLCLLDEEQSTVHYLFSAVEREHFDVNASELLHAHAMRRGIENGFDDYDFGETRADFRDGLFGFKAGFGGRVVPTLTWERGCDPVRWPAFRVGRALYRRFSDGSEG</sequence>
<evidence type="ECO:0000256" key="2">
    <source>
        <dbReference type="ARBA" id="ARBA00022679"/>
    </source>
</evidence>
<dbReference type="InterPro" id="IPR003447">
    <property type="entry name" value="FEMABX"/>
</dbReference>
<keyword evidence="5" id="KW-0012">Acyltransferase</keyword>
<dbReference type="Proteomes" id="UP001596406">
    <property type="component" value="Unassembled WGS sequence"/>
</dbReference>
<evidence type="ECO:0000256" key="1">
    <source>
        <dbReference type="ARBA" id="ARBA00009943"/>
    </source>
</evidence>
<dbReference type="GO" id="GO:0016746">
    <property type="term" value="F:acyltransferase activity"/>
    <property type="evidence" value="ECO:0007669"/>
    <property type="project" value="UniProtKB-KW"/>
</dbReference>
<evidence type="ECO:0000256" key="4">
    <source>
        <dbReference type="ARBA" id="ARBA00022984"/>
    </source>
</evidence>
<evidence type="ECO:0000313" key="8">
    <source>
        <dbReference type="EMBL" id="MFC6835892.1"/>
    </source>
</evidence>
<dbReference type="GO" id="GO:0071555">
    <property type="term" value="P:cell wall organization"/>
    <property type="evidence" value="ECO:0007669"/>
    <property type="project" value="UniProtKB-KW"/>
</dbReference>
<organism evidence="8 9">
    <name type="scientific">Halomarina ordinaria</name>
    <dbReference type="NCBI Taxonomy" id="3033939"/>
    <lineage>
        <taxon>Archaea</taxon>
        <taxon>Methanobacteriati</taxon>
        <taxon>Methanobacteriota</taxon>
        <taxon>Stenosarchaea group</taxon>
        <taxon>Halobacteria</taxon>
        <taxon>Halobacteriales</taxon>
        <taxon>Natronomonadaceae</taxon>
        <taxon>Halomarina</taxon>
    </lineage>
</organism>
<dbReference type="AlphaFoldDB" id="A0ABD5UAV2"/>
<dbReference type="RefSeq" id="WP_304447587.1">
    <property type="nucleotide sequence ID" value="NZ_JARRAH010000001.1"/>
</dbReference>